<evidence type="ECO:0000256" key="1">
    <source>
        <dbReference type="ARBA" id="ARBA00004651"/>
    </source>
</evidence>
<evidence type="ECO:0000256" key="5">
    <source>
        <dbReference type="ARBA" id="ARBA00022692"/>
    </source>
</evidence>
<dbReference type="Gene3D" id="1.20.1720.10">
    <property type="entry name" value="Multidrug resistance protein D"/>
    <property type="match status" value="1"/>
</dbReference>
<evidence type="ECO:0000259" key="10">
    <source>
        <dbReference type="PROSITE" id="PS50850"/>
    </source>
</evidence>
<feature type="transmembrane region" description="Helical" evidence="9">
    <location>
        <begin position="525"/>
        <end position="543"/>
    </location>
</feature>
<name>B7J6B6_ACIF2</name>
<feature type="transmembrane region" description="Helical" evidence="9">
    <location>
        <begin position="60"/>
        <end position="86"/>
    </location>
</feature>
<dbReference type="InterPro" id="IPR020846">
    <property type="entry name" value="MFS_dom"/>
</dbReference>
<dbReference type="SUPFAM" id="SSF103473">
    <property type="entry name" value="MFS general substrate transporter"/>
    <property type="match status" value="1"/>
</dbReference>
<feature type="transmembrane region" description="Helical" evidence="9">
    <location>
        <begin position="127"/>
        <end position="147"/>
    </location>
</feature>
<evidence type="ECO:0000256" key="6">
    <source>
        <dbReference type="ARBA" id="ARBA00022989"/>
    </source>
</evidence>
<dbReference type="AlphaFoldDB" id="B7J6B6"/>
<evidence type="ECO:0000256" key="7">
    <source>
        <dbReference type="ARBA" id="ARBA00023136"/>
    </source>
</evidence>
<feature type="transmembrane region" description="Helical" evidence="9">
    <location>
        <begin position="216"/>
        <end position="235"/>
    </location>
</feature>
<accession>B7J6B6</accession>
<evidence type="ECO:0000256" key="2">
    <source>
        <dbReference type="ARBA" id="ARBA00008537"/>
    </source>
</evidence>
<comment type="subcellular location">
    <subcellularLocation>
        <location evidence="1">Cell membrane</location>
        <topology evidence="1">Multi-pass membrane protein</topology>
    </subcellularLocation>
</comment>
<organism evidence="11 12">
    <name type="scientific">Acidithiobacillus ferrooxidans (strain ATCC 23270 / DSM 14882 / CIP 104768 / NCIMB 8455)</name>
    <name type="common">Ferrobacillus ferrooxidans (strain ATCC 23270)</name>
    <dbReference type="NCBI Taxonomy" id="243159"/>
    <lineage>
        <taxon>Bacteria</taxon>
        <taxon>Pseudomonadati</taxon>
        <taxon>Pseudomonadota</taxon>
        <taxon>Acidithiobacillia</taxon>
        <taxon>Acidithiobacillales</taxon>
        <taxon>Acidithiobacillaceae</taxon>
        <taxon>Acidithiobacillus</taxon>
    </lineage>
</organism>
<dbReference type="GO" id="GO:0022857">
    <property type="term" value="F:transmembrane transporter activity"/>
    <property type="evidence" value="ECO:0007669"/>
    <property type="project" value="InterPro"/>
</dbReference>
<feature type="transmembrane region" description="Helical" evidence="9">
    <location>
        <begin position="448"/>
        <end position="468"/>
    </location>
</feature>
<feature type="transmembrane region" description="Helical" evidence="9">
    <location>
        <begin position="316"/>
        <end position="337"/>
    </location>
</feature>
<proteinExistence type="inferred from homology"/>
<gene>
    <name evidence="11" type="ordered locus">AFE_2349</name>
</gene>
<dbReference type="Pfam" id="PF07690">
    <property type="entry name" value="MFS_1"/>
    <property type="match status" value="1"/>
</dbReference>
<evidence type="ECO:0000256" key="9">
    <source>
        <dbReference type="SAM" id="Phobius"/>
    </source>
</evidence>
<evidence type="ECO:0000256" key="8">
    <source>
        <dbReference type="SAM" id="MobiDB-lite"/>
    </source>
</evidence>
<dbReference type="GO" id="GO:0005886">
    <property type="term" value="C:plasma membrane"/>
    <property type="evidence" value="ECO:0007669"/>
    <property type="project" value="UniProtKB-SubCell"/>
</dbReference>
<feature type="transmembrane region" description="Helical" evidence="9">
    <location>
        <begin position="349"/>
        <end position="371"/>
    </location>
</feature>
<feature type="domain" description="Major facilitator superfamily (MFS) profile" evidence="10">
    <location>
        <begin position="62"/>
        <end position="550"/>
    </location>
</feature>
<feature type="transmembrane region" description="Helical" evidence="9">
    <location>
        <begin position="98"/>
        <end position="120"/>
    </location>
</feature>
<dbReference type="HOGENOM" id="CLU_000960_28_0_6"/>
<keyword evidence="12" id="KW-1185">Reference proteome</keyword>
<dbReference type="PANTHER" id="PTHR42718:SF9">
    <property type="entry name" value="MAJOR FACILITATOR SUPERFAMILY MULTIDRUG TRANSPORTER MFSC"/>
    <property type="match status" value="1"/>
</dbReference>
<comment type="similarity">
    <text evidence="2">Belongs to the major facilitator superfamily. EmrB family.</text>
</comment>
<feature type="transmembrane region" description="Helical" evidence="9">
    <location>
        <begin position="383"/>
        <end position="403"/>
    </location>
</feature>
<dbReference type="eggNOG" id="COG2814">
    <property type="taxonomic scope" value="Bacteria"/>
</dbReference>
<dbReference type="PROSITE" id="PS50850">
    <property type="entry name" value="MFS"/>
    <property type="match status" value="1"/>
</dbReference>
<feature type="transmembrane region" description="Helical" evidence="9">
    <location>
        <begin position="415"/>
        <end position="436"/>
    </location>
</feature>
<keyword evidence="3" id="KW-0813">Transport</keyword>
<dbReference type="InterPro" id="IPR004638">
    <property type="entry name" value="EmrB-like"/>
</dbReference>
<keyword evidence="6 9" id="KW-1133">Transmembrane helix</keyword>
<dbReference type="PaxDb" id="243159-AFE_2349"/>
<dbReference type="EMBL" id="CP001219">
    <property type="protein sequence ID" value="ACK78551.1"/>
    <property type="molecule type" value="Genomic_DNA"/>
</dbReference>
<dbReference type="KEGG" id="afr:AFE_2349"/>
<evidence type="ECO:0000256" key="3">
    <source>
        <dbReference type="ARBA" id="ARBA00022448"/>
    </source>
</evidence>
<dbReference type="NCBIfam" id="TIGR00711">
    <property type="entry name" value="efflux_EmrB"/>
    <property type="match status" value="1"/>
</dbReference>
<dbReference type="Gene3D" id="1.20.1250.20">
    <property type="entry name" value="MFS general substrate transporter like domains"/>
    <property type="match status" value="1"/>
</dbReference>
<feature type="transmembrane region" description="Helical" evidence="9">
    <location>
        <begin position="186"/>
        <end position="204"/>
    </location>
</feature>
<dbReference type="InterPro" id="IPR036259">
    <property type="entry name" value="MFS_trans_sf"/>
</dbReference>
<evidence type="ECO:0000256" key="4">
    <source>
        <dbReference type="ARBA" id="ARBA00022475"/>
    </source>
</evidence>
<protein>
    <submittedName>
        <fullName evidence="11">Multidrug resistance protein</fullName>
    </submittedName>
</protein>
<dbReference type="PANTHER" id="PTHR42718">
    <property type="entry name" value="MAJOR FACILITATOR SUPERFAMILY MULTIDRUG TRANSPORTER MFSC"/>
    <property type="match status" value="1"/>
</dbReference>
<dbReference type="STRING" id="243159.AFE_2349"/>
<dbReference type="InterPro" id="IPR011701">
    <property type="entry name" value="MFS"/>
</dbReference>
<keyword evidence="5 9" id="KW-0812">Transmembrane</keyword>
<dbReference type="Proteomes" id="UP000001362">
    <property type="component" value="Chromosome"/>
</dbReference>
<feature type="region of interest" description="Disordered" evidence="8">
    <location>
        <begin position="17"/>
        <end position="52"/>
    </location>
</feature>
<evidence type="ECO:0000313" key="11">
    <source>
        <dbReference type="EMBL" id="ACK78551.1"/>
    </source>
</evidence>
<sequence>MKPQVLPDRGTHLIVTERSVSGRAHSSDRRRCAQSGSVLAGPSAPERSPSVAQESPASRLTITVAVMLAVVMQVLDLTIVNVALTYMRGSLHANSDQITWVLTSYMVANVIILPLTGLLVERYGQRTIMLWSVVGFVISSVLCGQSHSLVEIVLWRFLQGIFGASLAPVGQTIMLGAYPSDKRGQAMAILGMGIMLGPILGPTLGGYLTDTLSWRWVFYVNIPFGILAFLLMRTIPDGGKSTTPRPVDWTGFTLMAVGLGSLQGMLSLGDQDNWFSSRTIIILTICAILGMLFFVWRSLSTPYPVVDLRLLKDRNLSIGSMGIGIFGLALFGTMVILPIMLEGLMRYEAFTAGLVMAPQGIGAMIAMMFAGRMLGRGVNPRNIVLVGIVFGAFGTYLTTLYNLDISMAWVIWPSFIRGIGFGLVTIPLFTLAFTTLEKAQQAEGSGIFNLMRTLGGSIGIAIVSTVMTQETQVGWNQMGGLINPFNPAFHRYLTAAGLTPGPTTWHLLGNVIVYDQANMRGTLDAFMLVFYGFLVLIPLIMFLKRPPGSSAGVTQVTHFGE</sequence>
<dbReference type="CDD" id="cd17503">
    <property type="entry name" value="MFS_LmrB_MDR_like"/>
    <property type="match status" value="1"/>
</dbReference>
<keyword evidence="7 9" id="KW-0472">Membrane</keyword>
<feature type="transmembrane region" description="Helical" evidence="9">
    <location>
        <begin position="275"/>
        <end position="296"/>
    </location>
</feature>
<keyword evidence="4" id="KW-1003">Cell membrane</keyword>
<evidence type="ECO:0000313" key="12">
    <source>
        <dbReference type="Proteomes" id="UP000001362"/>
    </source>
</evidence>
<reference evidence="11 12" key="1">
    <citation type="journal article" date="2008" name="BMC Genomics">
        <title>Acidithiobacillus ferrooxidans metabolism: from genome sequence to industrial applications.</title>
        <authorList>
            <person name="Valdes J."/>
            <person name="Pedroso I."/>
            <person name="Quatrini R."/>
            <person name="Dodson R.J."/>
            <person name="Tettelin H."/>
            <person name="Blake R.II."/>
            <person name="Eisen J.A."/>
            <person name="Holmes D.S."/>
        </authorList>
    </citation>
    <scope>NUCLEOTIDE SEQUENCE [LARGE SCALE GENOMIC DNA]</scope>
    <source>
        <strain evidence="12">ATCC 23270 / DSM 14882 / CIP 104768 / NCIMB 8455</strain>
    </source>
</reference>